<dbReference type="AlphaFoldDB" id="S9Q875"/>
<proteinExistence type="predicted"/>
<feature type="region of interest" description="Disordered" evidence="1">
    <location>
        <begin position="1"/>
        <end position="28"/>
    </location>
</feature>
<name>S9Q875_9RHOB</name>
<dbReference type="HOGENOM" id="CLU_3205063_0_0_5"/>
<sequence>MTGKSDIPWRPLPRDARDQGAQPGPVAGCARRIGSCRWIAGRRSR</sequence>
<accession>S9Q875</accession>
<comment type="caution">
    <text evidence="2">The sequence shown here is derived from an EMBL/GenBank/DDBJ whole genome shotgun (WGS) entry which is preliminary data.</text>
</comment>
<keyword evidence="3" id="KW-1185">Reference proteome</keyword>
<dbReference type="STRING" id="1123237.Salmuc_01991"/>
<protein>
    <submittedName>
        <fullName evidence="2">Uncharacterized protein</fullName>
    </submittedName>
</protein>
<evidence type="ECO:0000313" key="3">
    <source>
        <dbReference type="Proteomes" id="UP000015347"/>
    </source>
</evidence>
<organism evidence="2 3">
    <name type="scientific">Salipiger mucosus DSM 16094</name>
    <dbReference type="NCBI Taxonomy" id="1123237"/>
    <lineage>
        <taxon>Bacteria</taxon>
        <taxon>Pseudomonadati</taxon>
        <taxon>Pseudomonadota</taxon>
        <taxon>Alphaproteobacteria</taxon>
        <taxon>Rhodobacterales</taxon>
        <taxon>Roseobacteraceae</taxon>
        <taxon>Salipiger</taxon>
    </lineage>
</organism>
<evidence type="ECO:0000313" key="2">
    <source>
        <dbReference type="EMBL" id="EPX76207.1"/>
    </source>
</evidence>
<dbReference type="Proteomes" id="UP000015347">
    <property type="component" value="Unassembled WGS sequence"/>
</dbReference>
<evidence type="ECO:0000256" key="1">
    <source>
        <dbReference type="SAM" id="MobiDB-lite"/>
    </source>
</evidence>
<gene>
    <name evidence="2" type="ORF">Salmuc_01991</name>
</gene>
<dbReference type="EMBL" id="APVH01000059">
    <property type="protein sequence ID" value="EPX76207.1"/>
    <property type="molecule type" value="Genomic_DNA"/>
</dbReference>
<reference evidence="3" key="1">
    <citation type="journal article" date="2014" name="Stand. Genomic Sci.">
        <title>Genome sequence of the exopolysaccharide-producing Salipiger mucosus type strain (DSM 16094(T)), a moderately halophilic member of the Roseobacter clade.</title>
        <authorList>
            <person name="Riedel T."/>
            <person name="Spring S."/>
            <person name="Fiebig A."/>
            <person name="Petersen J."/>
            <person name="Kyrpides N.C."/>
            <person name="Goker M."/>
            <person name="Klenk H.P."/>
        </authorList>
    </citation>
    <scope>NUCLEOTIDE SEQUENCE [LARGE SCALE GENOMIC DNA]</scope>
    <source>
        <strain evidence="3">DSM 16094</strain>
    </source>
</reference>